<name>A0ABQ5UNT4_9HYPH</name>
<organism evidence="2 3">
    <name type="scientific">Maritalea porphyrae</name>
    <dbReference type="NCBI Taxonomy" id="880732"/>
    <lineage>
        <taxon>Bacteria</taxon>
        <taxon>Pseudomonadati</taxon>
        <taxon>Pseudomonadota</taxon>
        <taxon>Alphaproteobacteria</taxon>
        <taxon>Hyphomicrobiales</taxon>
        <taxon>Devosiaceae</taxon>
        <taxon>Maritalea</taxon>
    </lineage>
</organism>
<protein>
    <submittedName>
        <fullName evidence="2">Uncharacterized protein</fullName>
    </submittedName>
</protein>
<dbReference type="EMBL" id="BSNI01000002">
    <property type="protein sequence ID" value="GLQ16711.1"/>
    <property type="molecule type" value="Genomic_DNA"/>
</dbReference>
<dbReference type="Proteomes" id="UP001161405">
    <property type="component" value="Unassembled WGS sequence"/>
</dbReference>
<evidence type="ECO:0000256" key="1">
    <source>
        <dbReference type="SAM" id="Phobius"/>
    </source>
</evidence>
<keyword evidence="3" id="KW-1185">Reference proteome</keyword>
<proteinExistence type="predicted"/>
<keyword evidence="1" id="KW-1133">Transmembrane helix</keyword>
<reference evidence="2" key="2">
    <citation type="submission" date="2023-01" db="EMBL/GenBank/DDBJ databases">
        <title>Draft genome sequence of Maritalea porphyrae strain NBRC 107169.</title>
        <authorList>
            <person name="Sun Q."/>
            <person name="Mori K."/>
        </authorList>
    </citation>
    <scope>NUCLEOTIDE SEQUENCE</scope>
    <source>
        <strain evidence="2">NBRC 107169</strain>
    </source>
</reference>
<evidence type="ECO:0000313" key="3">
    <source>
        <dbReference type="Proteomes" id="UP001161405"/>
    </source>
</evidence>
<dbReference type="RefSeq" id="WP_284362419.1">
    <property type="nucleotide sequence ID" value="NZ_BSNI01000002.1"/>
</dbReference>
<keyword evidence="1" id="KW-0812">Transmembrane</keyword>
<reference evidence="2" key="1">
    <citation type="journal article" date="2014" name="Int. J. Syst. Evol. Microbiol.">
        <title>Complete genome of a new Firmicutes species belonging to the dominant human colonic microbiota ('Ruminococcus bicirculans') reveals two chromosomes and a selective capacity to utilize plant glucans.</title>
        <authorList>
            <consortium name="NISC Comparative Sequencing Program"/>
            <person name="Wegmann U."/>
            <person name="Louis P."/>
            <person name="Goesmann A."/>
            <person name="Henrissat B."/>
            <person name="Duncan S.H."/>
            <person name="Flint H.J."/>
        </authorList>
    </citation>
    <scope>NUCLEOTIDE SEQUENCE</scope>
    <source>
        <strain evidence="2">NBRC 107169</strain>
    </source>
</reference>
<keyword evidence="1" id="KW-0472">Membrane</keyword>
<sequence>MEGDYNFWKDFFDTYQSLSDWMKFAWLIVPPAFTLGLVSLIMRSRIERNGANHGRTGKLVYSVYRDKDDQFQIVTHMQEFDVQPTILLLDPPNREPHAPQNPTRRT</sequence>
<evidence type="ECO:0000313" key="2">
    <source>
        <dbReference type="EMBL" id="GLQ16711.1"/>
    </source>
</evidence>
<accession>A0ABQ5UNT4</accession>
<gene>
    <name evidence="2" type="ORF">GCM10007879_09600</name>
</gene>
<feature type="transmembrane region" description="Helical" evidence="1">
    <location>
        <begin position="24"/>
        <end position="42"/>
    </location>
</feature>
<comment type="caution">
    <text evidence="2">The sequence shown here is derived from an EMBL/GenBank/DDBJ whole genome shotgun (WGS) entry which is preliminary data.</text>
</comment>